<accession>A0A0R1W9V7</accession>
<dbReference type="InterPro" id="IPR029044">
    <property type="entry name" value="Nucleotide-diphossugar_trans"/>
</dbReference>
<dbReference type="AlphaFoldDB" id="A0A0R1W9V7"/>
<protein>
    <submittedName>
        <fullName evidence="4">Glycosyltransferase, group 2 family protein</fullName>
    </submittedName>
</protein>
<keyword evidence="1" id="KW-0328">Glycosyltransferase</keyword>
<organism evidence="4 5">
    <name type="scientific">Limosilactobacillus oris DSM 4864</name>
    <dbReference type="NCBI Taxonomy" id="1423779"/>
    <lineage>
        <taxon>Bacteria</taxon>
        <taxon>Bacillati</taxon>
        <taxon>Bacillota</taxon>
        <taxon>Bacilli</taxon>
        <taxon>Lactobacillales</taxon>
        <taxon>Lactobacillaceae</taxon>
        <taxon>Limosilactobacillus</taxon>
    </lineage>
</organism>
<dbReference type="SUPFAM" id="SSF53448">
    <property type="entry name" value="Nucleotide-diphospho-sugar transferases"/>
    <property type="match status" value="1"/>
</dbReference>
<dbReference type="EMBL" id="AZGE01000029">
    <property type="protein sequence ID" value="KRM14445.1"/>
    <property type="molecule type" value="Genomic_DNA"/>
</dbReference>
<evidence type="ECO:0000259" key="3">
    <source>
        <dbReference type="Pfam" id="PF00535"/>
    </source>
</evidence>
<evidence type="ECO:0000313" key="5">
    <source>
        <dbReference type="Proteomes" id="UP000050973"/>
    </source>
</evidence>
<dbReference type="PATRIC" id="fig|1423779.3.peg.1149"/>
<gene>
    <name evidence="4" type="ORF">FC49_GL001115</name>
</gene>
<evidence type="ECO:0000256" key="2">
    <source>
        <dbReference type="ARBA" id="ARBA00022679"/>
    </source>
</evidence>
<dbReference type="InterPro" id="IPR001173">
    <property type="entry name" value="Glyco_trans_2-like"/>
</dbReference>
<name>A0A0R1W9V7_9LACO</name>
<dbReference type="Pfam" id="PF00535">
    <property type="entry name" value="Glycos_transf_2"/>
    <property type="match status" value="1"/>
</dbReference>
<reference evidence="4 5" key="1">
    <citation type="journal article" date="2015" name="Genome Announc.">
        <title>Expanding the biotechnology potential of lactobacilli through comparative genomics of 213 strains and associated genera.</title>
        <authorList>
            <person name="Sun Z."/>
            <person name="Harris H.M."/>
            <person name="McCann A."/>
            <person name="Guo C."/>
            <person name="Argimon S."/>
            <person name="Zhang W."/>
            <person name="Yang X."/>
            <person name="Jeffery I.B."/>
            <person name="Cooney J.C."/>
            <person name="Kagawa T.F."/>
            <person name="Liu W."/>
            <person name="Song Y."/>
            <person name="Salvetti E."/>
            <person name="Wrobel A."/>
            <person name="Rasinkangas P."/>
            <person name="Parkhill J."/>
            <person name="Rea M.C."/>
            <person name="O'Sullivan O."/>
            <person name="Ritari J."/>
            <person name="Douillard F.P."/>
            <person name="Paul Ross R."/>
            <person name="Yang R."/>
            <person name="Briner A.E."/>
            <person name="Felis G.E."/>
            <person name="de Vos W.M."/>
            <person name="Barrangou R."/>
            <person name="Klaenhammer T.R."/>
            <person name="Caufield P.W."/>
            <person name="Cui Y."/>
            <person name="Zhang H."/>
            <person name="O'Toole P.W."/>
        </authorList>
    </citation>
    <scope>NUCLEOTIDE SEQUENCE [LARGE SCALE GENOMIC DNA]</scope>
    <source>
        <strain evidence="4 5">DSM 4864</strain>
    </source>
</reference>
<keyword evidence="2 4" id="KW-0808">Transferase</keyword>
<dbReference type="Proteomes" id="UP000050973">
    <property type="component" value="Unassembled WGS sequence"/>
</dbReference>
<feature type="domain" description="Glycosyltransferase 2-like" evidence="3">
    <location>
        <begin position="5"/>
        <end position="159"/>
    </location>
</feature>
<dbReference type="PANTHER" id="PTHR22916:SF51">
    <property type="entry name" value="GLYCOSYLTRANSFERASE EPSH-RELATED"/>
    <property type="match status" value="1"/>
</dbReference>
<comment type="caution">
    <text evidence="4">The sequence shown here is derived from an EMBL/GenBank/DDBJ whole genome shotgun (WGS) entry which is preliminary data.</text>
</comment>
<dbReference type="RefSeq" id="WP_056984744.1">
    <property type="nucleotide sequence ID" value="NZ_AZGE01000029.1"/>
</dbReference>
<sequence>MEKISIIIPVYQVAQYLAACIESCLNQSYQHLEVILVDDGSPDESLRICEHYRQRDSRVRIVCTKNQGISRARNKGIQVASGDYIAFVDSDDTIAPDYLQHLYQSIKQTHSEVAVGSFYRIDDQNVYYFISRRSDLEQAKLERTYTPHEFFQARKHPLINRNFEFLWGKLFKKELFDLVECPTKRVLAEDAYTTWKLYAQARQIVFVNRDEYCYRLHTGSVTGRKDSPSLIALRAHVLKAREEQVAMEAAADLPISSGGQAQDMLTQLILAAAAGDSRERYQVWNAKYLQQVIGRFHRPVSRSDSTN</sequence>
<dbReference type="CDD" id="cd00761">
    <property type="entry name" value="Glyco_tranf_GTA_type"/>
    <property type="match status" value="1"/>
</dbReference>
<evidence type="ECO:0000256" key="1">
    <source>
        <dbReference type="ARBA" id="ARBA00022676"/>
    </source>
</evidence>
<dbReference type="PANTHER" id="PTHR22916">
    <property type="entry name" value="GLYCOSYLTRANSFERASE"/>
    <property type="match status" value="1"/>
</dbReference>
<dbReference type="Gene3D" id="3.90.550.10">
    <property type="entry name" value="Spore Coat Polysaccharide Biosynthesis Protein SpsA, Chain A"/>
    <property type="match status" value="1"/>
</dbReference>
<evidence type="ECO:0000313" key="4">
    <source>
        <dbReference type="EMBL" id="KRM14445.1"/>
    </source>
</evidence>
<dbReference type="GO" id="GO:0016757">
    <property type="term" value="F:glycosyltransferase activity"/>
    <property type="evidence" value="ECO:0007669"/>
    <property type="project" value="UniProtKB-KW"/>
</dbReference>
<proteinExistence type="predicted"/>